<proteinExistence type="predicted"/>
<name>A0A8H7EA25_9EURO</name>
<dbReference type="Proteomes" id="UP000606974">
    <property type="component" value="Unassembled WGS sequence"/>
</dbReference>
<dbReference type="EMBL" id="JAACFV010000002">
    <property type="protein sequence ID" value="KAF7514105.1"/>
    <property type="molecule type" value="Genomic_DNA"/>
</dbReference>
<accession>A0A8H7EA25</accession>
<dbReference type="AlphaFoldDB" id="A0A8H7EA25"/>
<protein>
    <submittedName>
        <fullName evidence="1">Uncharacterized protein</fullName>
    </submittedName>
</protein>
<evidence type="ECO:0000313" key="1">
    <source>
        <dbReference type="EMBL" id="KAF7514105.1"/>
    </source>
</evidence>
<reference evidence="1" key="1">
    <citation type="submission" date="2020-02" db="EMBL/GenBank/DDBJ databases">
        <authorList>
            <person name="Palmer J.M."/>
        </authorList>
    </citation>
    <scope>NUCLEOTIDE SEQUENCE</scope>
    <source>
        <strain evidence="1">EPUS1.4</strain>
        <tissue evidence="1">Thallus</tissue>
    </source>
</reference>
<sequence length="57" mass="6340">MKKSDTVSGAANNAISQFSWNMSLPVTMLINPAPFFQLCYRPIPQLEISSDTARHIT</sequence>
<organism evidence="1 2">
    <name type="scientific">Endocarpon pusillum</name>
    <dbReference type="NCBI Taxonomy" id="364733"/>
    <lineage>
        <taxon>Eukaryota</taxon>
        <taxon>Fungi</taxon>
        <taxon>Dikarya</taxon>
        <taxon>Ascomycota</taxon>
        <taxon>Pezizomycotina</taxon>
        <taxon>Eurotiomycetes</taxon>
        <taxon>Chaetothyriomycetidae</taxon>
        <taxon>Verrucariales</taxon>
        <taxon>Verrucariaceae</taxon>
        <taxon>Endocarpon</taxon>
    </lineage>
</organism>
<evidence type="ECO:0000313" key="2">
    <source>
        <dbReference type="Proteomes" id="UP000606974"/>
    </source>
</evidence>
<gene>
    <name evidence="1" type="ORF">GJ744_004430</name>
</gene>
<keyword evidence="2" id="KW-1185">Reference proteome</keyword>
<comment type="caution">
    <text evidence="1">The sequence shown here is derived from an EMBL/GenBank/DDBJ whole genome shotgun (WGS) entry which is preliminary data.</text>
</comment>